<evidence type="ECO:0000256" key="3">
    <source>
        <dbReference type="ARBA" id="ARBA00023235"/>
    </source>
</evidence>
<feature type="binding site" evidence="7">
    <location>
        <position position="211"/>
    </location>
    <ligand>
        <name>substrate</name>
    </ligand>
</feature>
<comment type="pathway">
    <text evidence="7">Amino-acid biosynthesis; L-methionine biosynthesis via salvage pathway; L-methionine from S-methyl-5-thio-alpha-D-ribose 1-phosphate: step 1/6.</text>
</comment>
<keyword evidence="1 7" id="KW-0028">Amino-acid biosynthesis</keyword>
<evidence type="ECO:0000313" key="9">
    <source>
        <dbReference type="Proteomes" id="UP000349468"/>
    </source>
</evidence>
<feature type="binding site" evidence="7">
    <location>
        <position position="102"/>
    </location>
    <ligand>
        <name>substrate</name>
    </ligand>
</feature>
<feature type="binding site" evidence="7">
    <location>
        <begin position="262"/>
        <end position="263"/>
    </location>
    <ligand>
        <name>substrate</name>
    </ligand>
</feature>
<proteinExistence type="inferred from homology"/>
<dbReference type="NCBIfam" id="NF004326">
    <property type="entry name" value="PRK05720.1"/>
    <property type="match status" value="1"/>
</dbReference>
<dbReference type="InterPro" id="IPR005251">
    <property type="entry name" value="IF-M1Pi"/>
</dbReference>
<evidence type="ECO:0000256" key="5">
    <source>
        <dbReference type="ARBA" id="ARBA00051169"/>
    </source>
</evidence>
<reference evidence="8 9" key="1">
    <citation type="submission" date="2019-09" db="EMBL/GenBank/DDBJ databases">
        <authorList>
            <person name="Chandra G."/>
            <person name="Truman W A."/>
        </authorList>
    </citation>
    <scope>NUCLEOTIDE SEQUENCE [LARGE SCALE GENOMIC DNA]</scope>
    <source>
        <strain evidence="8">PS870</strain>
    </source>
</reference>
<dbReference type="FunFam" id="3.40.50.10470:FF:000006">
    <property type="entry name" value="Methylthioribose-1-phosphate isomerase"/>
    <property type="match status" value="1"/>
</dbReference>
<feature type="active site" description="Proton donor" evidence="7">
    <location>
        <position position="252"/>
    </location>
</feature>
<dbReference type="NCBIfam" id="TIGR00512">
    <property type="entry name" value="salvage_mtnA"/>
    <property type="match status" value="1"/>
</dbReference>
<dbReference type="HAMAP" id="MF_01678">
    <property type="entry name" value="Salvage_MtnA"/>
    <property type="match status" value="1"/>
</dbReference>
<evidence type="ECO:0000256" key="1">
    <source>
        <dbReference type="ARBA" id="ARBA00022605"/>
    </source>
</evidence>
<dbReference type="InterPro" id="IPR011559">
    <property type="entry name" value="Initiation_fac_2B_a/b/d"/>
</dbReference>
<comment type="function">
    <text evidence="6">Catalyzes the interconversion of methylthioribose-1-phosphate (MTR-1-P) into methylthioribulose-1-phosphate (MTRu-1-P). Also catalyzes the interconversion of 5-deoxyribose 1-phosphate and 5-deoxyribulose 1-phosphate. Part of a bifunctional DHAP-shunt salvage pathway for SAM by-products.</text>
</comment>
<dbReference type="Pfam" id="PF01008">
    <property type="entry name" value="IF-2B"/>
    <property type="match status" value="1"/>
</dbReference>
<dbReference type="FunFam" id="1.20.120.420:FF:000008">
    <property type="entry name" value="Methylthioribose-1-phosphate isomerase"/>
    <property type="match status" value="1"/>
</dbReference>
<dbReference type="InterPro" id="IPR027363">
    <property type="entry name" value="M1Pi_N"/>
</dbReference>
<dbReference type="AlphaFoldDB" id="A0A5E7MLV3"/>
<feature type="site" description="Transition state stabilizer" evidence="7">
    <location>
        <position position="172"/>
    </location>
</feature>
<comment type="similarity">
    <text evidence="7">Belongs to the EIF-2B alpha/beta/delta subunits family. MtnA subfamily.</text>
</comment>
<dbReference type="NCBIfam" id="TIGR00524">
    <property type="entry name" value="eIF-2B_rel"/>
    <property type="match status" value="1"/>
</dbReference>
<dbReference type="Proteomes" id="UP000349468">
    <property type="component" value="Unassembled WGS sequence"/>
</dbReference>
<comment type="catalytic activity">
    <reaction evidence="5">
        <text>5-(methylsulfanyl)-alpha-D-ribose 1-phosphate = 5-(methylsulfanyl)-D-ribulose 1-phosphate</text>
        <dbReference type="Rhea" id="RHEA:19989"/>
        <dbReference type="ChEBI" id="CHEBI:58533"/>
        <dbReference type="ChEBI" id="CHEBI:58548"/>
        <dbReference type="EC" id="5.3.1.23"/>
    </reaction>
    <physiologicalReaction direction="left-to-right" evidence="5">
        <dbReference type="Rhea" id="RHEA:19990"/>
    </physiologicalReaction>
</comment>
<organism evidence="8 9">
    <name type="scientific">Pseudomonas fluorescens</name>
    <dbReference type="NCBI Taxonomy" id="294"/>
    <lineage>
        <taxon>Bacteria</taxon>
        <taxon>Pseudomonadati</taxon>
        <taxon>Pseudomonadota</taxon>
        <taxon>Gammaproteobacteria</taxon>
        <taxon>Pseudomonadales</taxon>
        <taxon>Pseudomonadaceae</taxon>
        <taxon>Pseudomonas</taxon>
    </lineage>
</organism>
<sequence length="364" mass="39271">MSAGCGMRDRLLAAEKVKAIDWRDGALYLLDQRILPFEETWIACTSAASVAEAIRSMVVRGAPAIGISAAYAMVLSARARIAEGGDWQAEWEEDYALLADSRPTAVNLFWALGRMRDRLDRLKGDADPLAALEAEAIAIHESDREANLTMAQLGVDLIRKHQGNAQAILTHCNTGALATGGFGTALGVIRGAFIEGMVERVYADETRPWLQGSRLTAWELANEGIPVTVNADSAAAHIMKTKGVTWVIVGADRITANGDVANKIGTYQLAVNAMHHGVRFMVVAPSSTIDMNLASGDEIPIEERDGRELLEVGGKRVGAEVDAFNPVFDVTPADLIDAIVTEKGIVERPDTAKMALLMCRKRLH</sequence>
<evidence type="ECO:0000256" key="7">
    <source>
        <dbReference type="HAMAP-Rule" id="MF_01678"/>
    </source>
</evidence>
<name>A0A5E7MLV3_PSEFL</name>
<keyword evidence="3 7" id="KW-0413">Isomerase</keyword>
<gene>
    <name evidence="7 8" type="primary">mtnA</name>
    <name evidence="8" type="ORF">PS870_04060</name>
</gene>
<feature type="binding site" evidence="7">
    <location>
        <begin position="60"/>
        <end position="62"/>
    </location>
    <ligand>
        <name>substrate</name>
    </ligand>
</feature>
<keyword evidence="2 7" id="KW-0486">Methionine biosynthesis</keyword>
<evidence type="ECO:0000313" key="8">
    <source>
        <dbReference type="EMBL" id="VVP25778.1"/>
    </source>
</evidence>
<evidence type="ECO:0000256" key="6">
    <source>
        <dbReference type="ARBA" id="ARBA00058145"/>
    </source>
</evidence>
<dbReference type="EC" id="5.3.1.23" evidence="7"/>
<accession>A0A5E7MLV3</accession>
<protein>
    <recommendedName>
        <fullName evidence="7">Methylthioribose-1-phosphate isomerase</fullName>
        <shortName evidence="7">M1Pi</shortName>
        <shortName evidence="7">MTR-1-P isomerase</shortName>
        <ecNumber evidence="7">5.3.1.23</ecNumber>
    </recommendedName>
    <alternativeName>
        <fullName evidence="7">S-methyl-5-thioribose-1-phosphate isomerase</fullName>
    </alternativeName>
</protein>
<dbReference type="GO" id="GO:0046523">
    <property type="term" value="F:S-methyl-5-thioribose-1-phosphate isomerase activity"/>
    <property type="evidence" value="ECO:0007669"/>
    <property type="project" value="UniProtKB-UniRule"/>
</dbReference>
<dbReference type="GO" id="GO:0019509">
    <property type="term" value="P:L-methionine salvage from methylthioadenosine"/>
    <property type="evidence" value="ECO:0007669"/>
    <property type="project" value="UniProtKB-UniRule"/>
</dbReference>
<evidence type="ECO:0000256" key="2">
    <source>
        <dbReference type="ARBA" id="ARBA00023167"/>
    </source>
</evidence>
<comment type="catalytic activity">
    <reaction evidence="4">
        <text>5-deoxy-alpha-D-ribose 1-phosphate = 5-deoxy-D-ribulose 1-phosphate</text>
        <dbReference type="Rhea" id="RHEA:61296"/>
        <dbReference type="ChEBI" id="CHEBI:58749"/>
        <dbReference type="ChEBI" id="CHEBI:144504"/>
    </reaction>
    <physiologicalReaction direction="left-to-right" evidence="4">
        <dbReference type="Rhea" id="RHEA:61297"/>
    </physiologicalReaction>
</comment>
<dbReference type="InterPro" id="IPR037171">
    <property type="entry name" value="NagB/RpiA_transferase-like"/>
</dbReference>
<dbReference type="PANTHER" id="PTHR43475:SF1">
    <property type="entry name" value="METHYLTHIORIBOSE-1-PHOSPHATE ISOMERASE"/>
    <property type="match status" value="1"/>
</dbReference>
<dbReference type="SUPFAM" id="SSF100950">
    <property type="entry name" value="NagB/RpiA/CoA transferase-like"/>
    <property type="match status" value="1"/>
</dbReference>
<dbReference type="InterPro" id="IPR042529">
    <property type="entry name" value="IF_2B-like_C"/>
</dbReference>
<dbReference type="EMBL" id="CABVIK010000013">
    <property type="protein sequence ID" value="VVP25778.1"/>
    <property type="molecule type" value="Genomic_DNA"/>
</dbReference>
<dbReference type="Gene3D" id="1.20.120.420">
    <property type="entry name" value="translation initiation factor eif-2b, domain 1"/>
    <property type="match status" value="1"/>
</dbReference>
<dbReference type="UniPathway" id="UPA00904">
    <property type="reaction ID" value="UER00874"/>
</dbReference>
<dbReference type="Gene3D" id="3.40.50.10470">
    <property type="entry name" value="Translation initiation factor eif-2b, domain 2"/>
    <property type="match status" value="1"/>
</dbReference>
<dbReference type="PANTHER" id="PTHR43475">
    <property type="entry name" value="METHYLTHIORIBOSE-1-PHOSPHATE ISOMERASE"/>
    <property type="match status" value="1"/>
</dbReference>
<evidence type="ECO:0000256" key="4">
    <source>
        <dbReference type="ARBA" id="ARBA00050906"/>
    </source>
</evidence>
<dbReference type="InterPro" id="IPR000649">
    <property type="entry name" value="IF-2B-related"/>
</dbReference>